<keyword evidence="2" id="KW-1185">Reference proteome</keyword>
<reference evidence="2" key="1">
    <citation type="journal article" date="2008" name="Nat. Genet.">
        <title>The Pristionchus pacificus genome provides a unique perspective on nematode lifestyle and parasitism.</title>
        <authorList>
            <person name="Dieterich C."/>
            <person name="Clifton S.W."/>
            <person name="Schuster L.N."/>
            <person name="Chinwalla A."/>
            <person name="Delehaunty K."/>
            <person name="Dinkelacker I."/>
            <person name="Fulton L."/>
            <person name="Fulton R."/>
            <person name="Godfrey J."/>
            <person name="Minx P."/>
            <person name="Mitreva M."/>
            <person name="Roeseler W."/>
            <person name="Tian H."/>
            <person name="Witte H."/>
            <person name="Yang S.P."/>
            <person name="Wilson R.K."/>
            <person name="Sommer R.J."/>
        </authorList>
    </citation>
    <scope>NUCLEOTIDE SEQUENCE [LARGE SCALE GENOMIC DNA]</scope>
    <source>
        <strain evidence="2">PS312</strain>
    </source>
</reference>
<reference evidence="1" key="2">
    <citation type="submission" date="2022-06" db="UniProtKB">
        <authorList>
            <consortium name="EnsemblMetazoa"/>
        </authorList>
    </citation>
    <scope>IDENTIFICATION</scope>
    <source>
        <strain evidence="1">PS312</strain>
    </source>
</reference>
<organism evidence="1 2">
    <name type="scientific">Pristionchus pacificus</name>
    <name type="common">Parasitic nematode worm</name>
    <dbReference type="NCBI Taxonomy" id="54126"/>
    <lineage>
        <taxon>Eukaryota</taxon>
        <taxon>Metazoa</taxon>
        <taxon>Ecdysozoa</taxon>
        <taxon>Nematoda</taxon>
        <taxon>Chromadorea</taxon>
        <taxon>Rhabditida</taxon>
        <taxon>Rhabditina</taxon>
        <taxon>Diplogasteromorpha</taxon>
        <taxon>Diplogasteroidea</taxon>
        <taxon>Neodiplogasteridae</taxon>
        <taxon>Pristionchus</taxon>
    </lineage>
</organism>
<dbReference type="EnsemblMetazoa" id="PPA07114.1">
    <property type="protein sequence ID" value="PPA07114.1"/>
    <property type="gene ID" value="WBGene00096668"/>
</dbReference>
<accession>A0A2A6C8K0</accession>
<proteinExistence type="predicted"/>
<evidence type="ECO:0000313" key="2">
    <source>
        <dbReference type="Proteomes" id="UP000005239"/>
    </source>
</evidence>
<sequence length="139" mass="15217">MCDGCSAVPDRPGRIFILHWPSARPCPLLLCGCGIGSVTLLSLLDVTSLLRLLAPLFVLSAATNAYYCEWLGSAPICGEPDCPSGWREVERHSGSWRTDDSGFGQLRYTSSINFFHVLQTNDHTVVTIEQVNGSCRSAW</sequence>
<accession>A0A8R1U602</accession>
<evidence type="ECO:0000313" key="1">
    <source>
        <dbReference type="EnsemblMetazoa" id="PPA07114.1"/>
    </source>
</evidence>
<protein>
    <submittedName>
        <fullName evidence="1">Uncharacterized protein</fullName>
    </submittedName>
</protein>
<gene>
    <name evidence="1" type="primary">WBGene00096668</name>
</gene>
<name>A0A2A6C8K0_PRIPA</name>
<dbReference type="Proteomes" id="UP000005239">
    <property type="component" value="Unassembled WGS sequence"/>
</dbReference>
<dbReference type="AlphaFoldDB" id="A0A2A6C8K0"/>